<proteinExistence type="predicted"/>
<name>U7V6Z1_9MICC</name>
<gene>
    <name evidence="1" type="ORF">HMPREF0742_00435</name>
</gene>
<dbReference type="HOGENOM" id="CLU_2719837_0_0_11"/>
<evidence type="ECO:0000313" key="2">
    <source>
        <dbReference type="Proteomes" id="UP000017174"/>
    </source>
</evidence>
<dbReference type="Proteomes" id="UP000017174">
    <property type="component" value="Unassembled WGS sequence"/>
</dbReference>
<protein>
    <submittedName>
        <fullName evidence="1">Uncharacterized protein</fullName>
    </submittedName>
</protein>
<reference evidence="1 2" key="1">
    <citation type="submission" date="2013-08" db="EMBL/GenBank/DDBJ databases">
        <authorList>
            <person name="Weinstock G."/>
            <person name="Sodergren E."/>
            <person name="Wylie T."/>
            <person name="Fulton L."/>
            <person name="Fulton R."/>
            <person name="Fronick C."/>
            <person name="O'Laughlin M."/>
            <person name="Godfrey J."/>
            <person name="Miner T."/>
            <person name="Herter B."/>
            <person name="Appelbaum E."/>
            <person name="Cordes M."/>
            <person name="Lek S."/>
            <person name="Wollam A."/>
            <person name="Pepin K.H."/>
            <person name="Palsikar V.B."/>
            <person name="Mitreva M."/>
            <person name="Wilson R.K."/>
        </authorList>
    </citation>
    <scope>NUCLEOTIDE SEQUENCE [LARGE SCALE GENOMIC DNA]</scope>
    <source>
        <strain evidence="1 2">F0184</strain>
    </source>
</reference>
<dbReference type="EMBL" id="AXZG01000011">
    <property type="protein sequence ID" value="ERT67266.1"/>
    <property type="molecule type" value="Genomic_DNA"/>
</dbReference>
<sequence>MQPVHTQKLRCLLGIGRGTNEVWAACQPVRDHYVGGLVGQSCLSRRNLHCWTHLRYRQMVGNCSYNHDCHSQ</sequence>
<accession>U7V6Z1</accession>
<organism evidence="1 2">
    <name type="scientific">Rothia aeria F0184</name>
    <dbReference type="NCBI Taxonomy" id="888019"/>
    <lineage>
        <taxon>Bacteria</taxon>
        <taxon>Bacillati</taxon>
        <taxon>Actinomycetota</taxon>
        <taxon>Actinomycetes</taxon>
        <taxon>Micrococcales</taxon>
        <taxon>Micrococcaceae</taxon>
        <taxon>Rothia</taxon>
    </lineage>
</organism>
<evidence type="ECO:0000313" key="1">
    <source>
        <dbReference type="EMBL" id="ERT67266.1"/>
    </source>
</evidence>
<dbReference type="AlphaFoldDB" id="U7V6Z1"/>
<comment type="caution">
    <text evidence="1">The sequence shown here is derived from an EMBL/GenBank/DDBJ whole genome shotgun (WGS) entry which is preliminary data.</text>
</comment>